<evidence type="ECO:0000256" key="4">
    <source>
        <dbReference type="ARBA" id="ARBA00022448"/>
    </source>
</evidence>
<evidence type="ECO:0000256" key="14">
    <source>
        <dbReference type="ARBA" id="ARBA00035093"/>
    </source>
</evidence>
<comment type="catalytic activity">
    <reaction evidence="14">
        <text>choline(out) + n H(+)(in) = choline(in) + n H(+)(out)</text>
        <dbReference type="Rhea" id="RHEA:75463"/>
        <dbReference type="ChEBI" id="CHEBI:15354"/>
        <dbReference type="ChEBI" id="CHEBI:15378"/>
    </reaction>
</comment>
<dbReference type="Pfam" id="PF04515">
    <property type="entry name" value="Choline_transpo"/>
    <property type="match status" value="1"/>
</dbReference>
<protein>
    <recommendedName>
        <fullName evidence="17">Choline transporter-like protein</fullName>
    </recommendedName>
</protein>
<keyword evidence="12 17" id="KW-0472">Membrane</keyword>
<evidence type="ECO:0000256" key="16">
    <source>
        <dbReference type="ARBA" id="ARBA00038827"/>
    </source>
</evidence>
<evidence type="ECO:0000256" key="2">
    <source>
        <dbReference type="ARBA" id="ARBA00004651"/>
    </source>
</evidence>
<evidence type="ECO:0000256" key="3">
    <source>
        <dbReference type="ARBA" id="ARBA00007168"/>
    </source>
</evidence>
<dbReference type="PANTHER" id="PTHR12385:SF34">
    <property type="entry name" value="CHOLINE TRANSPORTER-LIKE PROTEIN 2"/>
    <property type="match status" value="1"/>
</dbReference>
<keyword evidence="19" id="KW-1185">Reference proteome</keyword>
<gene>
    <name evidence="18" type="ORF">HJG63_017912</name>
</gene>
<evidence type="ECO:0000256" key="1">
    <source>
        <dbReference type="ARBA" id="ARBA00004374"/>
    </source>
</evidence>
<evidence type="ECO:0000256" key="8">
    <source>
        <dbReference type="ARBA" id="ARBA00022692"/>
    </source>
</evidence>
<dbReference type="Proteomes" id="UP000593571">
    <property type="component" value="Unassembled WGS sequence"/>
</dbReference>
<comment type="caution">
    <text evidence="17">Lacks conserved residue(s) required for the propagation of feature annotation.</text>
</comment>
<evidence type="ECO:0000256" key="9">
    <source>
        <dbReference type="ARBA" id="ARBA00022787"/>
    </source>
</evidence>
<comment type="subunit">
    <text evidence="16">Interacts with COCH.</text>
</comment>
<keyword evidence="11" id="KW-0496">Mitochondrion</keyword>
<feature type="transmembrane region" description="Helical" evidence="17">
    <location>
        <begin position="230"/>
        <end position="250"/>
    </location>
</feature>
<dbReference type="PANTHER" id="PTHR12385">
    <property type="entry name" value="CHOLINE TRANSPORTER-LIKE (SLC FAMILY 44)"/>
    <property type="match status" value="1"/>
</dbReference>
<accession>A0A7J8BVP4</accession>
<keyword evidence="6" id="KW-1003">Cell membrane</keyword>
<comment type="subcellular location">
    <subcellularLocation>
        <location evidence="2 17">Cell membrane</location>
        <topology evidence="2 17">Multi-pass membrane protein</topology>
    </subcellularLocation>
    <subcellularLocation>
        <location evidence="1">Mitochondrion outer membrane</location>
        <topology evidence="1">Multi-pass membrane protein</topology>
    </subcellularLocation>
</comment>
<keyword evidence="10 17" id="KW-1133">Transmembrane helix</keyword>
<feature type="transmembrane region" description="Helical" evidence="17">
    <location>
        <begin position="32"/>
        <end position="53"/>
    </location>
</feature>
<feature type="transmembrane region" description="Helical" evidence="17">
    <location>
        <begin position="257"/>
        <end position="275"/>
    </location>
</feature>
<evidence type="ECO:0000256" key="5">
    <source>
        <dbReference type="ARBA" id="ARBA00022449"/>
    </source>
</evidence>
<comment type="caution">
    <text evidence="18">The sequence shown here is derived from an EMBL/GenBank/DDBJ whole genome shotgun (WGS) entry which is preliminary data.</text>
</comment>
<keyword evidence="5" id="KW-0050">Antiport</keyword>
<dbReference type="GO" id="GO:0005886">
    <property type="term" value="C:plasma membrane"/>
    <property type="evidence" value="ECO:0007669"/>
    <property type="project" value="UniProtKB-SubCell"/>
</dbReference>
<dbReference type="EMBL" id="JACASE010000016">
    <property type="protein sequence ID" value="KAF6402501.1"/>
    <property type="molecule type" value="Genomic_DNA"/>
</dbReference>
<evidence type="ECO:0000256" key="17">
    <source>
        <dbReference type="RuleBase" id="RU368066"/>
    </source>
</evidence>
<feature type="transmembrane region" description="Helical" evidence="17">
    <location>
        <begin position="354"/>
        <end position="377"/>
    </location>
</feature>
<organism evidence="18 19">
    <name type="scientific">Rousettus aegyptiacus</name>
    <name type="common">Egyptian fruit bat</name>
    <name type="synonym">Pteropus aegyptiacus</name>
    <dbReference type="NCBI Taxonomy" id="9407"/>
    <lineage>
        <taxon>Eukaryota</taxon>
        <taxon>Metazoa</taxon>
        <taxon>Chordata</taxon>
        <taxon>Craniata</taxon>
        <taxon>Vertebrata</taxon>
        <taxon>Euteleostomi</taxon>
        <taxon>Mammalia</taxon>
        <taxon>Eutheria</taxon>
        <taxon>Laurasiatheria</taxon>
        <taxon>Chiroptera</taxon>
        <taxon>Yinpterochiroptera</taxon>
        <taxon>Pteropodoidea</taxon>
        <taxon>Pteropodidae</taxon>
        <taxon>Rousettinae</taxon>
        <taxon>Rousettus</taxon>
    </lineage>
</organism>
<evidence type="ECO:0000256" key="10">
    <source>
        <dbReference type="ARBA" id="ARBA00022989"/>
    </source>
</evidence>
<dbReference type="AlphaFoldDB" id="A0A7J8BVP4"/>
<keyword evidence="9" id="KW-1000">Mitochondrion outer membrane</keyword>
<evidence type="ECO:0000256" key="6">
    <source>
        <dbReference type="ARBA" id="ARBA00022475"/>
    </source>
</evidence>
<dbReference type="GO" id="GO:0015101">
    <property type="term" value="F:organic cation transmembrane transporter activity"/>
    <property type="evidence" value="ECO:0007669"/>
    <property type="project" value="UniProtKB-ARBA"/>
</dbReference>
<evidence type="ECO:0000313" key="19">
    <source>
        <dbReference type="Proteomes" id="UP000593571"/>
    </source>
</evidence>
<comment type="catalytic activity">
    <reaction evidence="15">
        <text>ethanolamine(out) + n H(+)(in) = ethanolamine(in) + n H(+)(out)</text>
        <dbReference type="Rhea" id="RHEA:75467"/>
        <dbReference type="ChEBI" id="CHEBI:15378"/>
        <dbReference type="ChEBI" id="CHEBI:57603"/>
    </reaction>
</comment>
<evidence type="ECO:0000256" key="13">
    <source>
        <dbReference type="ARBA" id="ARBA00023180"/>
    </source>
</evidence>
<comment type="similarity">
    <text evidence="3 17">Belongs to the CTL (choline transporter-like) family.</text>
</comment>
<evidence type="ECO:0000256" key="15">
    <source>
        <dbReference type="ARBA" id="ARBA00036560"/>
    </source>
</evidence>
<name>A0A7J8BVP4_ROUAE</name>
<dbReference type="InterPro" id="IPR007603">
    <property type="entry name" value="Choline_transptr-like"/>
</dbReference>
<evidence type="ECO:0000256" key="11">
    <source>
        <dbReference type="ARBA" id="ARBA00023128"/>
    </source>
</evidence>
<dbReference type="GO" id="GO:0015297">
    <property type="term" value="F:antiporter activity"/>
    <property type="evidence" value="ECO:0007669"/>
    <property type="project" value="UniProtKB-KW"/>
</dbReference>
<feature type="transmembrane region" description="Helical" evidence="17">
    <location>
        <begin position="450"/>
        <end position="475"/>
    </location>
</feature>
<feature type="transmembrane region" description="Helical" evidence="17">
    <location>
        <begin position="313"/>
        <end position="334"/>
    </location>
</feature>
<keyword evidence="13" id="KW-0325">Glycoprotein</keyword>
<comment type="function">
    <text evidence="17">Choline transporter.</text>
</comment>
<keyword evidence="4" id="KW-0813">Transport</keyword>
<keyword evidence="7" id="KW-0597">Phosphoprotein</keyword>
<dbReference type="GO" id="GO:0005741">
    <property type="term" value="C:mitochondrial outer membrane"/>
    <property type="evidence" value="ECO:0007669"/>
    <property type="project" value="UniProtKB-SubCell"/>
</dbReference>
<keyword evidence="8 17" id="KW-0812">Transmembrane</keyword>
<reference evidence="18 19" key="1">
    <citation type="journal article" date="2020" name="Nature">
        <title>Six reference-quality genomes reveal evolution of bat adaptations.</title>
        <authorList>
            <person name="Jebb D."/>
            <person name="Huang Z."/>
            <person name="Pippel M."/>
            <person name="Hughes G.M."/>
            <person name="Lavrichenko K."/>
            <person name="Devanna P."/>
            <person name="Winkler S."/>
            <person name="Jermiin L.S."/>
            <person name="Skirmuntt E.C."/>
            <person name="Katzourakis A."/>
            <person name="Burkitt-Gray L."/>
            <person name="Ray D.A."/>
            <person name="Sullivan K.A.M."/>
            <person name="Roscito J.G."/>
            <person name="Kirilenko B.M."/>
            <person name="Davalos L.M."/>
            <person name="Corthals A.P."/>
            <person name="Power M.L."/>
            <person name="Jones G."/>
            <person name="Ransome R.D."/>
            <person name="Dechmann D.K.N."/>
            <person name="Locatelli A.G."/>
            <person name="Puechmaille S.J."/>
            <person name="Fedrigo O."/>
            <person name="Jarvis E.D."/>
            <person name="Hiller M."/>
            <person name="Vernes S.C."/>
            <person name="Myers E.W."/>
            <person name="Teeling E.C."/>
        </authorList>
    </citation>
    <scope>NUCLEOTIDE SEQUENCE [LARGE SCALE GENOMIC DNA]</scope>
    <source>
        <strain evidence="18">MRouAeg1</strain>
        <tissue evidence="18">Muscle</tissue>
    </source>
</reference>
<sequence length="618" mass="68880">MEDERKDGTYGTPQKYDPTFKGPIYNRGCTDIICCVFLLLAIVGYVAVGIIAWTHGDPRKVIYPTDSRGEFCGQKGTKNANKPYLFYFNIVKCASPLVLLEFQCPTPQICVEKCPDRYLTYLNAHRSQDFEYYKQFCVPGFQNNKGVAEVLRDGDCPAVLTPSTLLARRCFPAIHAHKGVLMVGNETTYEDGHGARKNITELVEGAKKANGVLEARQLAMRIFEDYTVSWYWIVIGLVIAMVMSLLFIVLLRFLAGIMVWVMIVMVILVLGYGIFHCYMEYARLRGEAGSDVSLVDLGFQTDLRVYLHLRQTWMAFMIILSIIEVIIVLLLIFLRKRILIAIALIKEASRAVGYVMCSMLYPLVTFFLLCLCIAYWASTAVFLSTSNEAIYKIFDDVTDCPVAGKTCNPENFSSNESRLCPGAHCQFAFYGGESGYHRALLGLQIFNAFMFFWLANFVLALGQVTLAGAFASYYWSLHKPDDLPAFPLFSAFPHLPGKFPTECSAAGAEPPAHRADQKSCHCCPHPITTSFWGPGGSVVSSPCGKGHLDFSWRPPQLRSVSLQPSVTRIGRSPVRTLAVSGMRWSPTSVGCLKLPVPSYGVTTVFLSARVRTEPLLHN</sequence>
<evidence type="ECO:0000256" key="12">
    <source>
        <dbReference type="ARBA" id="ARBA00023136"/>
    </source>
</evidence>
<proteinExistence type="inferred from homology"/>
<evidence type="ECO:0000313" key="18">
    <source>
        <dbReference type="EMBL" id="KAF6402501.1"/>
    </source>
</evidence>
<evidence type="ECO:0000256" key="7">
    <source>
        <dbReference type="ARBA" id="ARBA00022553"/>
    </source>
</evidence>